<feature type="compositionally biased region" description="Polar residues" evidence="1">
    <location>
        <begin position="198"/>
        <end position="211"/>
    </location>
</feature>
<proteinExistence type="predicted"/>
<evidence type="ECO:0000313" key="3">
    <source>
        <dbReference type="EMBL" id="CAG2188924.1"/>
    </source>
</evidence>
<evidence type="ECO:0000256" key="2">
    <source>
        <dbReference type="SAM" id="Phobius"/>
    </source>
</evidence>
<dbReference type="Gene3D" id="3.80.10.10">
    <property type="entry name" value="Ribonuclease Inhibitor"/>
    <property type="match status" value="1"/>
</dbReference>
<keyword evidence="2" id="KW-0472">Membrane</keyword>
<feature type="region of interest" description="Disordered" evidence="1">
    <location>
        <begin position="169"/>
        <end position="239"/>
    </location>
</feature>
<evidence type="ECO:0000313" key="4">
    <source>
        <dbReference type="Proteomes" id="UP000683360"/>
    </source>
</evidence>
<name>A0A8S3Q264_MYTED</name>
<keyword evidence="4" id="KW-1185">Reference proteome</keyword>
<dbReference type="OrthoDB" id="6142123at2759"/>
<reference evidence="3" key="1">
    <citation type="submission" date="2021-03" db="EMBL/GenBank/DDBJ databases">
        <authorList>
            <person name="Bekaert M."/>
        </authorList>
    </citation>
    <scope>NUCLEOTIDE SEQUENCE</scope>
</reference>
<sequence length="257" mass="28846">MIYFRWLQENQITTLDGNLFQSMTSLQELRLEDNPLDCLNCELEQIKIFLQNHTNLGNAGARCEGQLLISHSFTNCKGIIDIDVVIYISSGAGIFLVVICSIVGFCVRKKYQSANINQNLGNDQQINLNARANVDDTVSTSQNIPTRRGSDMEYEEINEIEMSDFFLTPTGQENTTADDNSNDSSEGIQLPTGDYLNPYTSLLPSRQQPTQEDSDDSGESRPYTNLYEPLQQNRQEESSAYARCASIVCEEVVDEPI</sequence>
<organism evidence="3 4">
    <name type="scientific">Mytilus edulis</name>
    <name type="common">Blue mussel</name>
    <dbReference type="NCBI Taxonomy" id="6550"/>
    <lineage>
        <taxon>Eukaryota</taxon>
        <taxon>Metazoa</taxon>
        <taxon>Spiralia</taxon>
        <taxon>Lophotrochozoa</taxon>
        <taxon>Mollusca</taxon>
        <taxon>Bivalvia</taxon>
        <taxon>Autobranchia</taxon>
        <taxon>Pteriomorphia</taxon>
        <taxon>Mytilida</taxon>
        <taxon>Mytiloidea</taxon>
        <taxon>Mytilidae</taxon>
        <taxon>Mytilinae</taxon>
        <taxon>Mytilus</taxon>
    </lineage>
</organism>
<dbReference type="EMBL" id="CAJPWZ010000278">
    <property type="protein sequence ID" value="CAG2188924.1"/>
    <property type="molecule type" value="Genomic_DNA"/>
</dbReference>
<gene>
    <name evidence="3" type="ORF">MEDL_4325</name>
</gene>
<accession>A0A8S3Q264</accession>
<feature type="compositionally biased region" description="Polar residues" evidence="1">
    <location>
        <begin position="169"/>
        <end position="187"/>
    </location>
</feature>
<keyword evidence="2" id="KW-1133">Transmembrane helix</keyword>
<dbReference type="SUPFAM" id="SSF52058">
    <property type="entry name" value="L domain-like"/>
    <property type="match status" value="1"/>
</dbReference>
<dbReference type="AlphaFoldDB" id="A0A8S3Q264"/>
<dbReference type="InterPro" id="IPR032675">
    <property type="entry name" value="LRR_dom_sf"/>
</dbReference>
<feature type="transmembrane region" description="Helical" evidence="2">
    <location>
        <begin position="84"/>
        <end position="107"/>
    </location>
</feature>
<protein>
    <submittedName>
        <fullName evidence="3">Uncharacterized protein</fullName>
    </submittedName>
</protein>
<keyword evidence="2" id="KW-0812">Transmembrane</keyword>
<evidence type="ECO:0000256" key="1">
    <source>
        <dbReference type="SAM" id="MobiDB-lite"/>
    </source>
</evidence>
<comment type="caution">
    <text evidence="3">The sequence shown here is derived from an EMBL/GenBank/DDBJ whole genome shotgun (WGS) entry which is preliminary data.</text>
</comment>
<dbReference type="Proteomes" id="UP000683360">
    <property type="component" value="Unassembled WGS sequence"/>
</dbReference>